<evidence type="ECO:0000256" key="1">
    <source>
        <dbReference type="SAM" id="SignalP"/>
    </source>
</evidence>
<dbReference type="EMBL" id="ARYM01000035">
    <property type="protein sequence ID" value="KCZ96740.1"/>
    <property type="molecule type" value="Genomic_DNA"/>
</dbReference>
<reference evidence="2 3" key="1">
    <citation type="journal article" date="2014" name="Antonie Van Leeuwenhoek">
        <title>Hyphomonas beringensis sp. nov. and Hyphomonas chukchiensis sp. nov., isolated from surface seawater of the Bering Sea and Chukchi Sea.</title>
        <authorList>
            <person name="Li C."/>
            <person name="Lai Q."/>
            <person name="Li G."/>
            <person name="Dong C."/>
            <person name="Wang J."/>
            <person name="Liao Y."/>
            <person name="Shao Z."/>
        </authorList>
    </citation>
    <scope>NUCLEOTIDE SEQUENCE [LARGE SCALE GENOMIC DNA]</scope>
    <source>
        <strain evidence="2 3">PS728</strain>
    </source>
</reference>
<gene>
    <name evidence="2" type="ORF">HPO_18495</name>
</gene>
<dbReference type="Proteomes" id="UP000027100">
    <property type="component" value="Unassembled WGS sequence"/>
</dbReference>
<feature type="signal peptide" evidence="1">
    <location>
        <begin position="1"/>
        <end position="22"/>
    </location>
</feature>
<proteinExistence type="predicted"/>
<dbReference type="PROSITE" id="PS51257">
    <property type="entry name" value="PROKAR_LIPOPROTEIN"/>
    <property type="match status" value="1"/>
</dbReference>
<dbReference type="AlphaFoldDB" id="A0A062VFI0"/>
<organism evidence="2 3">
    <name type="scientific">Hyphomonas polymorpha PS728</name>
    <dbReference type="NCBI Taxonomy" id="1280954"/>
    <lineage>
        <taxon>Bacteria</taxon>
        <taxon>Pseudomonadati</taxon>
        <taxon>Pseudomonadota</taxon>
        <taxon>Alphaproteobacteria</taxon>
        <taxon>Hyphomonadales</taxon>
        <taxon>Hyphomonadaceae</taxon>
        <taxon>Hyphomonas</taxon>
    </lineage>
</organism>
<keyword evidence="1" id="KW-0732">Signal</keyword>
<evidence type="ECO:0008006" key="4">
    <source>
        <dbReference type="Google" id="ProtNLM"/>
    </source>
</evidence>
<protein>
    <recommendedName>
        <fullName evidence="4">Lipoprotein</fullName>
    </recommendedName>
</protein>
<evidence type="ECO:0000313" key="2">
    <source>
        <dbReference type="EMBL" id="KCZ96740.1"/>
    </source>
</evidence>
<evidence type="ECO:0000313" key="3">
    <source>
        <dbReference type="Proteomes" id="UP000027100"/>
    </source>
</evidence>
<name>A0A062VFI0_9PROT</name>
<keyword evidence="3" id="KW-1185">Reference proteome</keyword>
<comment type="caution">
    <text evidence="2">The sequence shown here is derived from an EMBL/GenBank/DDBJ whole genome shotgun (WGS) entry which is preliminary data.</text>
</comment>
<dbReference type="RefSeq" id="WP_035602343.1">
    <property type="nucleotide sequence ID" value="NZ_ARYM01000035.1"/>
</dbReference>
<feature type="chain" id="PRO_5001615301" description="Lipoprotein" evidence="1">
    <location>
        <begin position="23"/>
        <end position="140"/>
    </location>
</feature>
<accession>A0A062VFI0</accession>
<dbReference type="STRING" id="1280954.HPO_18495"/>
<sequence>MTDTLRRAIIVLTLLVLGGAHAACACVGVAQAVSGAEVMVAAVASHDAYSGSHHTPDTGHCDEGSGDPGHDCAGCEAVALPTDTSTKAVSAFPADKAVLPARPANTSIGVFNYPTLRIVPVRSPPSPGPSLVTLKIRLQN</sequence>